<comment type="similarity">
    <text evidence="2 7">Belongs to the major facilitator superfamily. Sugar transporter (TC 2.A.1.1) family.</text>
</comment>
<feature type="transmembrane region" description="Helical" evidence="8">
    <location>
        <begin position="108"/>
        <end position="129"/>
    </location>
</feature>
<comment type="subcellular location">
    <subcellularLocation>
        <location evidence="1">Membrane</location>
        <topology evidence="1">Multi-pass membrane protein</topology>
    </subcellularLocation>
</comment>
<name>A0AAV9P8M9_9PEZI</name>
<evidence type="ECO:0000256" key="8">
    <source>
        <dbReference type="SAM" id="Phobius"/>
    </source>
</evidence>
<evidence type="ECO:0000313" key="11">
    <source>
        <dbReference type="Proteomes" id="UP001337655"/>
    </source>
</evidence>
<feature type="transmembrane region" description="Helical" evidence="8">
    <location>
        <begin position="84"/>
        <end position="102"/>
    </location>
</feature>
<reference evidence="10 11" key="1">
    <citation type="submission" date="2023-08" db="EMBL/GenBank/DDBJ databases">
        <title>Black Yeasts Isolated from many extreme environments.</title>
        <authorList>
            <person name="Coleine C."/>
            <person name="Stajich J.E."/>
            <person name="Selbmann L."/>
        </authorList>
    </citation>
    <scope>NUCLEOTIDE SEQUENCE [LARGE SCALE GENOMIC DNA]</scope>
    <source>
        <strain evidence="10 11">CCFEE 5935</strain>
    </source>
</reference>
<dbReference type="InterPro" id="IPR050360">
    <property type="entry name" value="MFS_Sugar_Transporters"/>
</dbReference>
<dbReference type="SUPFAM" id="SSF103473">
    <property type="entry name" value="MFS general substrate transporter"/>
    <property type="match status" value="1"/>
</dbReference>
<evidence type="ECO:0000256" key="6">
    <source>
        <dbReference type="ARBA" id="ARBA00023136"/>
    </source>
</evidence>
<dbReference type="PROSITE" id="PS00217">
    <property type="entry name" value="SUGAR_TRANSPORT_2"/>
    <property type="match status" value="1"/>
</dbReference>
<dbReference type="InterPro" id="IPR005829">
    <property type="entry name" value="Sugar_transporter_CS"/>
</dbReference>
<dbReference type="InterPro" id="IPR005828">
    <property type="entry name" value="MFS_sugar_transport-like"/>
</dbReference>
<organism evidence="10 11">
    <name type="scientific">Saxophila tyrrhenica</name>
    <dbReference type="NCBI Taxonomy" id="1690608"/>
    <lineage>
        <taxon>Eukaryota</taxon>
        <taxon>Fungi</taxon>
        <taxon>Dikarya</taxon>
        <taxon>Ascomycota</taxon>
        <taxon>Pezizomycotina</taxon>
        <taxon>Dothideomycetes</taxon>
        <taxon>Dothideomycetidae</taxon>
        <taxon>Mycosphaerellales</taxon>
        <taxon>Extremaceae</taxon>
        <taxon>Saxophila</taxon>
    </lineage>
</organism>
<dbReference type="InterPro" id="IPR020846">
    <property type="entry name" value="MFS_dom"/>
</dbReference>
<dbReference type="EMBL" id="JAVRRT010000010">
    <property type="protein sequence ID" value="KAK5168190.1"/>
    <property type="molecule type" value="Genomic_DNA"/>
</dbReference>
<evidence type="ECO:0000256" key="2">
    <source>
        <dbReference type="ARBA" id="ARBA00010992"/>
    </source>
</evidence>
<dbReference type="PANTHER" id="PTHR48022">
    <property type="entry name" value="PLASTIDIC GLUCOSE TRANSPORTER 4"/>
    <property type="match status" value="1"/>
</dbReference>
<dbReference type="GO" id="GO:0005351">
    <property type="term" value="F:carbohydrate:proton symporter activity"/>
    <property type="evidence" value="ECO:0007669"/>
    <property type="project" value="TreeGrafter"/>
</dbReference>
<dbReference type="GeneID" id="89928098"/>
<feature type="transmembrane region" description="Helical" evidence="8">
    <location>
        <begin position="265"/>
        <end position="291"/>
    </location>
</feature>
<feature type="transmembrane region" description="Helical" evidence="8">
    <location>
        <begin position="141"/>
        <end position="159"/>
    </location>
</feature>
<accession>A0AAV9P8M9</accession>
<dbReference type="GO" id="GO:0016020">
    <property type="term" value="C:membrane"/>
    <property type="evidence" value="ECO:0007669"/>
    <property type="project" value="UniProtKB-SubCell"/>
</dbReference>
<dbReference type="Gene3D" id="1.20.1250.20">
    <property type="entry name" value="MFS general substrate transporter like domains"/>
    <property type="match status" value="1"/>
</dbReference>
<dbReference type="InterPro" id="IPR036259">
    <property type="entry name" value="MFS_trans_sf"/>
</dbReference>
<proteinExistence type="inferred from homology"/>
<dbReference type="Proteomes" id="UP001337655">
    <property type="component" value="Unassembled WGS sequence"/>
</dbReference>
<feature type="transmembrane region" description="Helical" evidence="8">
    <location>
        <begin position="171"/>
        <end position="194"/>
    </location>
</feature>
<feature type="transmembrane region" description="Helical" evidence="8">
    <location>
        <begin position="361"/>
        <end position="384"/>
    </location>
</feature>
<keyword evidence="6 8" id="KW-0472">Membrane</keyword>
<protein>
    <recommendedName>
        <fullName evidence="9">Major facilitator superfamily (MFS) profile domain-containing protein</fullName>
    </recommendedName>
</protein>
<comment type="caution">
    <text evidence="10">The sequence shown here is derived from an EMBL/GenBank/DDBJ whole genome shotgun (WGS) entry which is preliminary data.</text>
</comment>
<dbReference type="PRINTS" id="PR00171">
    <property type="entry name" value="SUGRTRNSPORT"/>
</dbReference>
<evidence type="ECO:0000256" key="5">
    <source>
        <dbReference type="ARBA" id="ARBA00022989"/>
    </source>
</evidence>
<keyword evidence="11" id="KW-1185">Reference proteome</keyword>
<feature type="transmembrane region" description="Helical" evidence="8">
    <location>
        <begin position="445"/>
        <end position="464"/>
    </location>
</feature>
<keyword evidence="5 8" id="KW-1133">Transmembrane helix</keyword>
<dbReference type="PROSITE" id="PS50850">
    <property type="entry name" value="MFS"/>
    <property type="match status" value="1"/>
</dbReference>
<feature type="domain" description="Major facilitator superfamily (MFS) profile" evidence="9">
    <location>
        <begin position="14"/>
        <end position="468"/>
    </location>
</feature>
<evidence type="ECO:0000256" key="7">
    <source>
        <dbReference type="RuleBase" id="RU003346"/>
    </source>
</evidence>
<sequence>MFDDLRGRPLTWSVTAACASAYLLFGYDQGVLGGLVTQPTFLSAMGDPSSLYLGTIVALYNIGCLAGCVVAAVWGNKAGRRNSVLWACVVMLIGAIIQFTAYGAPQMIAGRLISGVGNGVNTSTVGIYISEISPAARRGRGVAAQLSCVIFGTVMAYWIDYGTIRSLSGSIVWRFPIAFQCIFLIVTIIMLTFLPDTPRWLFAAGRKVESVDVLSRLLDLPPDSAEVRGIENEMQAAWELEKMNGEFKWSSLWREKSDVKKTRRLVLCFMIYLFQMFTGINVIAFYVTIVLEVYVGFDRETSSLVAGCIQIAFWLGTLPPLWTLDRFGRRKTMIWGGIGLSVALIIFTSGIAVATPASSRMALAFLFLFEIMFGMSWDTIPWVYAAEITPLDIRHIGTAIGAFSEWLWTFVSVPEIMVGRLQPLTPRKVVAMITPYAIESLGWKYYLLYCIMTVLAVVFTYFFVPETANKTLEEIDYVFCKDGSPPSIHQGGQISGESLMMGKQQTSSGKFEHGAEQV</sequence>
<keyword evidence="3 7" id="KW-0813">Transport</keyword>
<feature type="transmembrane region" description="Helical" evidence="8">
    <location>
        <begin position="396"/>
        <end position="417"/>
    </location>
</feature>
<evidence type="ECO:0000313" key="10">
    <source>
        <dbReference type="EMBL" id="KAK5168190.1"/>
    </source>
</evidence>
<evidence type="ECO:0000256" key="1">
    <source>
        <dbReference type="ARBA" id="ARBA00004141"/>
    </source>
</evidence>
<dbReference type="PANTHER" id="PTHR48022:SF28">
    <property type="entry name" value="MAJOR FACILITATOR SUPERFAMILY (MFS) PROFILE DOMAIN-CONTAINING PROTEIN-RELATED"/>
    <property type="match status" value="1"/>
</dbReference>
<dbReference type="InterPro" id="IPR003663">
    <property type="entry name" value="Sugar/inositol_transpt"/>
</dbReference>
<evidence type="ECO:0000256" key="4">
    <source>
        <dbReference type="ARBA" id="ARBA00022692"/>
    </source>
</evidence>
<dbReference type="Pfam" id="PF00083">
    <property type="entry name" value="Sugar_tr"/>
    <property type="match status" value="2"/>
</dbReference>
<keyword evidence="4 8" id="KW-0812">Transmembrane</keyword>
<feature type="transmembrane region" description="Helical" evidence="8">
    <location>
        <begin position="334"/>
        <end position="355"/>
    </location>
</feature>
<feature type="transmembrane region" description="Helical" evidence="8">
    <location>
        <begin position="50"/>
        <end position="72"/>
    </location>
</feature>
<gene>
    <name evidence="10" type="ORF">LTR77_006758</name>
</gene>
<feature type="transmembrane region" description="Helical" evidence="8">
    <location>
        <begin position="303"/>
        <end position="322"/>
    </location>
</feature>
<evidence type="ECO:0000256" key="3">
    <source>
        <dbReference type="ARBA" id="ARBA00022448"/>
    </source>
</evidence>
<evidence type="ECO:0000259" key="9">
    <source>
        <dbReference type="PROSITE" id="PS50850"/>
    </source>
</evidence>
<dbReference type="FunFam" id="1.20.1250.20:FF:000134">
    <property type="entry name" value="MFS sugar transporter protein"/>
    <property type="match status" value="1"/>
</dbReference>
<dbReference type="AlphaFoldDB" id="A0AAV9P8M9"/>
<dbReference type="RefSeq" id="XP_064657800.1">
    <property type="nucleotide sequence ID" value="XM_064803999.1"/>
</dbReference>
<dbReference type="NCBIfam" id="TIGR00879">
    <property type="entry name" value="SP"/>
    <property type="match status" value="1"/>
</dbReference>